<feature type="compositionally biased region" description="Basic and acidic residues" evidence="1">
    <location>
        <begin position="49"/>
        <end position="59"/>
    </location>
</feature>
<evidence type="ECO:0000256" key="3">
    <source>
        <dbReference type="SAM" id="SignalP"/>
    </source>
</evidence>
<evidence type="ECO:0000313" key="4">
    <source>
        <dbReference type="EMBL" id="GGS39375.1"/>
    </source>
</evidence>
<evidence type="ECO:0000256" key="2">
    <source>
        <dbReference type="SAM" id="Phobius"/>
    </source>
</evidence>
<dbReference type="Proteomes" id="UP000659767">
    <property type="component" value="Unassembled WGS sequence"/>
</dbReference>
<accession>A0ABQ2SSW0</accession>
<sequence length="144" mass="13644">MTAFPSRTTLRAAVLAAVAAGAVLVPSAAAFADASPRPSAPAEVTLSPERSKAAAEAPKEAAPAVTPRGGVAAGDRPAPAPKEAAPAEPAPAVTPRGGVAAGERPVGSGDNSTALLAGSAAGAALLAGAGTLVLRRRSAAGRNG</sequence>
<evidence type="ECO:0000256" key="1">
    <source>
        <dbReference type="SAM" id="MobiDB-lite"/>
    </source>
</evidence>
<evidence type="ECO:0000313" key="5">
    <source>
        <dbReference type="Proteomes" id="UP000659767"/>
    </source>
</evidence>
<feature type="region of interest" description="Disordered" evidence="1">
    <location>
        <begin position="30"/>
        <end position="113"/>
    </location>
</feature>
<feature type="signal peptide" evidence="3">
    <location>
        <begin position="1"/>
        <end position="32"/>
    </location>
</feature>
<feature type="transmembrane region" description="Helical" evidence="2">
    <location>
        <begin position="114"/>
        <end position="134"/>
    </location>
</feature>
<keyword evidence="2" id="KW-1133">Transmembrane helix</keyword>
<proteinExistence type="predicted"/>
<keyword evidence="2" id="KW-0812">Transmembrane</keyword>
<comment type="caution">
    <text evidence="4">The sequence shown here is derived from an EMBL/GenBank/DDBJ whole genome shotgun (WGS) entry which is preliminary data.</text>
</comment>
<keyword evidence="3" id="KW-0732">Signal</keyword>
<keyword evidence="5" id="KW-1185">Reference proteome</keyword>
<feature type="compositionally biased region" description="Low complexity" evidence="1">
    <location>
        <begin position="30"/>
        <end position="42"/>
    </location>
</feature>
<evidence type="ECO:0008006" key="6">
    <source>
        <dbReference type="Google" id="ProtNLM"/>
    </source>
</evidence>
<feature type="compositionally biased region" description="Low complexity" evidence="1">
    <location>
        <begin position="81"/>
        <end position="91"/>
    </location>
</feature>
<reference evidence="5" key="1">
    <citation type="journal article" date="2019" name="Int. J. Syst. Evol. Microbiol.">
        <title>The Global Catalogue of Microorganisms (GCM) 10K type strain sequencing project: providing services to taxonomists for standard genome sequencing and annotation.</title>
        <authorList>
            <consortium name="The Broad Institute Genomics Platform"/>
            <consortium name="The Broad Institute Genome Sequencing Center for Infectious Disease"/>
            <person name="Wu L."/>
            <person name="Ma J."/>
        </authorList>
    </citation>
    <scope>NUCLEOTIDE SEQUENCE [LARGE SCALE GENOMIC DNA]</scope>
    <source>
        <strain evidence="5">JCM 4350</strain>
    </source>
</reference>
<dbReference type="RefSeq" id="WP_199887623.1">
    <property type="nucleotide sequence ID" value="NZ_BMSZ01000002.1"/>
</dbReference>
<gene>
    <name evidence="4" type="ORF">GCM10010253_11380</name>
</gene>
<name>A0ABQ2SSW0_STRBA</name>
<dbReference type="EMBL" id="BMSZ01000002">
    <property type="protein sequence ID" value="GGS39375.1"/>
    <property type="molecule type" value="Genomic_DNA"/>
</dbReference>
<protein>
    <recommendedName>
        <fullName evidence="6">Tat pathway signal sequence domain protein</fullName>
    </recommendedName>
</protein>
<organism evidence="4 5">
    <name type="scientific">Streptomyces badius</name>
    <dbReference type="NCBI Taxonomy" id="1941"/>
    <lineage>
        <taxon>Bacteria</taxon>
        <taxon>Bacillati</taxon>
        <taxon>Actinomycetota</taxon>
        <taxon>Actinomycetes</taxon>
        <taxon>Kitasatosporales</taxon>
        <taxon>Streptomycetaceae</taxon>
        <taxon>Streptomyces</taxon>
    </lineage>
</organism>
<feature type="chain" id="PRO_5046579391" description="Tat pathway signal sequence domain protein" evidence="3">
    <location>
        <begin position="33"/>
        <end position="144"/>
    </location>
</feature>
<keyword evidence="2" id="KW-0472">Membrane</keyword>